<dbReference type="Pfam" id="PF03779">
    <property type="entry name" value="SPW"/>
    <property type="match status" value="1"/>
</dbReference>
<comment type="caution">
    <text evidence="3">The sequence shown here is derived from an EMBL/GenBank/DDBJ whole genome shotgun (WGS) entry which is preliminary data.</text>
</comment>
<evidence type="ECO:0000313" key="4">
    <source>
        <dbReference type="Proteomes" id="UP000451565"/>
    </source>
</evidence>
<protein>
    <recommendedName>
        <fullName evidence="2">SPW repeat-containing integral membrane domain-containing protein</fullName>
    </recommendedName>
</protein>
<dbReference type="AlphaFoldDB" id="A0A843YR52"/>
<gene>
    <name evidence="3" type="ORF">GEV47_07210</name>
</gene>
<dbReference type="InterPro" id="IPR005530">
    <property type="entry name" value="SPW"/>
</dbReference>
<reference evidence="3 4" key="1">
    <citation type="submission" date="2019-10" db="EMBL/GenBank/DDBJ databases">
        <title>Glaciimonas soli sp. nov., a psychrophilic bacterium isolated from the forest soil of a high elevation mountain in Taiwan.</title>
        <authorList>
            <person name="Wang L.-T."/>
            <person name="Shieh W.Y."/>
        </authorList>
    </citation>
    <scope>NUCLEOTIDE SEQUENCE [LARGE SCALE GENOMIC DNA]</scope>
    <source>
        <strain evidence="3 4">GS1</strain>
    </source>
</reference>
<keyword evidence="1" id="KW-0472">Membrane</keyword>
<name>A0A843YR52_9BURK</name>
<proteinExistence type="predicted"/>
<dbReference type="EMBL" id="WINI01000003">
    <property type="protein sequence ID" value="MQR00467.1"/>
    <property type="molecule type" value="Genomic_DNA"/>
</dbReference>
<accession>A0A843YR52</accession>
<keyword evidence="1" id="KW-0812">Transmembrane</keyword>
<feature type="transmembrane region" description="Helical" evidence="1">
    <location>
        <begin position="85"/>
        <end position="105"/>
    </location>
</feature>
<evidence type="ECO:0000256" key="1">
    <source>
        <dbReference type="SAM" id="Phobius"/>
    </source>
</evidence>
<feature type="domain" description="SPW repeat-containing integral membrane" evidence="2">
    <location>
        <begin position="5"/>
        <end position="101"/>
    </location>
</feature>
<feature type="transmembrane region" description="Helical" evidence="1">
    <location>
        <begin position="62"/>
        <end position="79"/>
    </location>
</feature>
<evidence type="ECO:0000313" key="3">
    <source>
        <dbReference type="EMBL" id="MQR00467.1"/>
    </source>
</evidence>
<dbReference type="Proteomes" id="UP000451565">
    <property type="component" value="Unassembled WGS sequence"/>
</dbReference>
<keyword evidence="4" id="KW-1185">Reference proteome</keyword>
<feature type="transmembrane region" description="Helical" evidence="1">
    <location>
        <begin position="36"/>
        <end position="55"/>
    </location>
</feature>
<sequence length="109" mass="12637">MNIRWQDWVCIGLGCWLMLSPWQMDYWLNKPATENAIGIGAVLIMFNLISVNRLIDKGEEILNILLGFWIMLSPFTLNFQDEKTMMLNMVLVGSLIVILAVWQIYDTVK</sequence>
<dbReference type="RefSeq" id="WP_153234061.1">
    <property type="nucleotide sequence ID" value="NZ_WINI01000003.1"/>
</dbReference>
<organism evidence="3 4">
    <name type="scientific">Glaciimonas soli</name>
    <dbReference type="NCBI Taxonomy" id="2590999"/>
    <lineage>
        <taxon>Bacteria</taxon>
        <taxon>Pseudomonadati</taxon>
        <taxon>Pseudomonadota</taxon>
        <taxon>Betaproteobacteria</taxon>
        <taxon>Burkholderiales</taxon>
        <taxon>Oxalobacteraceae</taxon>
        <taxon>Glaciimonas</taxon>
    </lineage>
</organism>
<dbReference type="OrthoDB" id="32521at2"/>
<keyword evidence="1" id="KW-1133">Transmembrane helix</keyword>
<evidence type="ECO:0000259" key="2">
    <source>
        <dbReference type="Pfam" id="PF03779"/>
    </source>
</evidence>